<sequence length="843" mass="94297">MARGSGSESERVVDAYTHDEFKRVNNPGAGMAQFDTEQAEPGRYAYDPHFDPMLVWSGKAEHDEVEVPTTSIHIHESVKPSKIISRVQKHTSKDYPFQPALFGMTAREETELRNQAIEFYEHGVAWTNRLIAGDSLGVMNSLIQKEGMAGQVQMVYIDPPYGIGFKSNFQPLVNAPNVVEGKDDSIDSSPVQLTAFRDTWEMGIHSYLTYLRDRLKLAHELLADTGSVFVQISNANVHHVRELCDEVFGPENFVSQIAYVTTTGAGSPNALTSLSSVSNYLVWYAADKEKMKYHQLYKEKEFGGDGAKAYNRIELADGSRMTISEWEKSTHRVFDYSSRPMGSRVYSLDNLRSQSASNATNYSVEFNGQTYDPGRGYWKTSEEGMKRLIAAKRIEALAGGDSIRYIRYYDDYPYYPITNVWTDTTISGFASNKLYVVQTTAKVIERALLMTTDPGDLVLDPTCGSGTTAWTAEKWGRRWITIDTSRVAIEVAKKRLMTSTFDYYELLHPSQGIDSGLVLDTADHVTLRSIARGEDPESEVLYDRPHIDKTRIRVAGPFTVEAPPSPVVISPTDEKAGNYGDAKQGEWMEELRANGILDKRGNRIRLSRLDMLEGTTYLAAEGETDEETPRSIVVCFGSDTKPMDRRVVDLAADEAATFKPRPDLIIIAAFQFDPEATDLIANLHLPRTELVAVQMNPDLLTADLRKKQRNGQGFTIIGQPDIKLEPVKSRNGQWRVNVAGFDYYDVKKGELTSGSAKDIAMWELDEDYDGLVFEPEQVFFPDRKNGWQDLAKTLRAEVDPTLIKAYSGTTSLPFTAAKGTRCAVKIIDNRGIESTAVLTIPMD</sequence>
<dbReference type="Gene3D" id="3.40.50.150">
    <property type="entry name" value="Vaccinia Virus protein VP39"/>
    <property type="match status" value="1"/>
</dbReference>
<dbReference type="PRINTS" id="PR00506">
    <property type="entry name" value="D21N6MTFRASE"/>
</dbReference>
<reference evidence="6 7" key="1">
    <citation type="submission" date="2020-02" db="EMBL/GenBank/DDBJ databases">
        <title>Characterization of phylogenetic diversity of novel bifidobacterial species isolated in Czech ZOOs.</title>
        <authorList>
            <person name="Lugli G.A."/>
            <person name="Vera N.B."/>
            <person name="Ventura M."/>
        </authorList>
    </citation>
    <scope>NUCLEOTIDE SEQUENCE [LARGE SCALE GENOMIC DNA]</scope>
    <source>
        <strain evidence="6 7">DSM 109959</strain>
    </source>
</reference>
<dbReference type="PANTHER" id="PTHR13370:SF16">
    <property type="entry name" value="SITE-SPECIFIC DNA-METHYLTRANSFERASE (ADENINE-SPECIFIC)"/>
    <property type="match status" value="1"/>
</dbReference>
<accession>A0A7Y0EWC3</accession>
<comment type="caution">
    <text evidence="6">The sequence shown here is derived from an EMBL/GenBank/DDBJ whole genome shotgun (WGS) entry which is preliminary data.</text>
</comment>
<dbReference type="Proteomes" id="UP000543419">
    <property type="component" value="Unassembled WGS sequence"/>
</dbReference>
<evidence type="ECO:0000256" key="1">
    <source>
        <dbReference type="ARBA" id="ARBA00006594"/>
    </source>
</evidence>
<dbReference type="GO" id="GO:0005737">
    <property type="term" value="C:cytoplasm"/>
    <property type="evidence" value="ECO:0007669"/>
    <property type="project" value="TreeGrafter"/>
</dbReference>
<keyword evidence="4" id="KW-0949">S-adenosyl-L-methionine</keyword>
<evidence type="ECO:0000256" key="4">
    <source>
        <dbReference type="ARBA" id="ARBA00022691"/>
    </source>
</evidence>
<evidence type="ECO:0000313" key="7">
    <source>
        <dbReference type="Proteomes" id="UP000543419"/>
    </source>
</evidence>
<dbReference type="GO" id="GO:0003677">
    <property type="term" value="F:DNA binding"/>
    <property type="evidence" value="ECO:0007669"/>
    <property type="project" value="InterPro"/>
</dbReference>
<keyword evidence="7" id="KW-1185">Reference proteome</keyword>
<keyword evidence="2 6" id="KW-0489">Methyltransferase</keyword>
<dbReference type="PANTHER" id="PTHR13370">
    <property type="entry name" value="RNA METHYLASE-RELATED"/>
    <property type="match status" value="1"/>
</dbReference>
<keyword evidence="3" id="KW-0808">Transferase</keyword>
<proteinExistence type="inferred from homology"/>
<dbReference type="EMBL" id="JAAIIG010000002">
    <property type="protein sequence ID" value="NMM97587.1"/>
    <property type="molecule type" value="Genomic_DNA"/>
</dbReference>
<protein>
    <submittedName>
        <fullName evidence="6">DNA methylase</fullName>
    </submittedName>
</protein>
<dbReference type="PROSITE" id="PS00092">
    <property type="entry name" value="N6_MTASE"/>
    <property type="match status" value="1"/>
</dbReference>
<evidence type="ECO:0000256" key="3">
    <source>
        <dbReference type="ARBA" id="ARBA00022679"/>
    </source>
</evidence>
<dbReference type="RefSeq" id="WP_205832496.1">
    <property type="nucleotide sequence ID" value="NZ_JAAIIG010000002.1"/>
</dbReference>
<dbReference type="GO" id="GO:0032259">
    <property type="term" value="P:methylation"/>
    <property type="evidence" value="ECO:0007669"/>
    <property type="project" value="UniProtKB-KW"/>
</dbReference>
<evidence type="ECO:0000313" key="6">
    <source>
        <dbReference type="EMBL" id="NMM97587.1"/>
    </source>
</evidence>
<feature type="domain" description="DNA methylase N-4/N-6" evidence="5">
    <location>
        <begin position="152"/>
        <end position="494"/>
    </location>
</feature>
<organism evidence="6 7">
    <name type="scientific">Bifidobacterium olomucense</name>
    <dbReference type="NCBI Taxonomy" id="2675324"/>
    <lineage>
        <taxon>Bacteria</taxon>
        <taxon>Bacillati</taxon>
        <taxon>Actinomycetota</taxon>
        <taxon>Actinomycetes</taxon>
        <taxon>Bifidobacteriales</taxon>
        <taxon>Bifidobacteriaceae</taxon>
        <taxon>Bifidobacterium</taxon>
    </lineage>
</organism>
<evidence type="ECO:0000259" key="5">
    <source>
        <dbReference type="Pfam" id="PF01555"/>
    </source>
</evidence>
<dbReference type="Pfam" id="PF01555">
    <property type="entry name" value="N6_N4_Mtase"/>
    <property type="match status" value="1"/>
</dbReference>
<dbReference type="GO" id="GO:0008170">
    <property type="term" value="F:N-methyltransferase activity"/>
    <property type="evidence" value="ECO:0007669"/>
    <property type="project" value="InterPro"/>
</dbReference>
<dbReference type="InterPro" id="IPR002052">
    <property type="entry name" value="DNA_methylase_N6_adenine_CS"/>
</dbReference>
<gene>
    <name evidence="6" type="ORF">G1C97_0536</name>
</gene>
<dbReference type="AlphaFoldDB" id="A0A7Y0EWC3"/>
<dbReference type="InterPro" id="IPR029063">
    <property type="entry name" value="SAM-dependent_MTases_sf"/>
</dbReference>
<dbReference type="InterPro" id="IPR002941">
    <property type="entry name" value="DNA_methylase_N4/N6"/>
</dbReference>
<comment type="similarity">
    <text evidence="1">Belongs to the N(4)/N(6)-methyltransferase family.</text>
</comment>
<name>A0A7Y0EWC3_9BIFI</name>
<dbReference type="InterPro" id="IPR002295">
    <property type="entry name" value="N4/N6-MTase_EcoPI_Mod-like"/>
</dbReference>
<evidence type="ECO:0000256" key="2">
    <source>
        <dbReference type="ARBA" id="ARBA00022603"/>
    </source>
</evidence>
<dbReference type="SUPFAM" id="SSF53335">
    <property type="entry name" value="S-adenosyl-L-methionine-dependent methyltransferases"/>
    <property type="match status" value="1"/>
</dbReference>